<dbReference type="HOGENOM" id="CLU_036488_1_0_1"/>
<dbReference type="InterPro" id="IPR029058">
    <property type="entry name" value="AB_hydrolase_fold"/>
</dbReference>
<dbReference type="PANTHER" id="PTHR31497">
    <property type="entry name" value="AUTOCRINE PROLIFERATION REPRESSOR PROTEIN A"/>
    <property type="match status" value="1"/>
</dbReference>
<keyword evidence="1" id="KW-0732">Signal</keyword>
<evidence type="ECO:0000313" key="4">
    <source>
        <dbReference type="Proteomes" id="UP000014760"/>
    </source>
</evidence>
<dbReference type="EMBL" id="KB308726">
    <property type="protein sequence ID" value="ELT96764.1"/>
    <property type="molecule type" value="Genomic_DNA"/>
</dbReference>
<sequence length="498" mass="57593">MMLSLALLGCFVASVFGVGWDVETDLDRYVHFDDGYFSYEELVEHRYDNLSATVYVYNMTSQKWLDETQVDKSIWWHMVGIIIPDEINDLERAWVFTEGGSNRESTTPPDFNDPFNILGATLASNVGMIGGYILQNPNSPIVFADDPSQRSRSEDRLIAWTWRSFLNSSDPNPEVIARMPMTKTHKRGLDIVAEVAKEKVPETNIDKFIVTGASKRGWTALSVAAVDQRVEMCLPIVFTLMNMKENMVRHHQAMDGTWSWALEPYYDEDITKELTNPRLEALFEVEDMLCGYYVRIDFKERLTMPKIFILATGDEFFYPQDLDTYWDDIPDPKYIMMNPNAQHIVFPHYVRILETMQGAILSLIRDEPLPSVSWDKEETETGAFIEAWMDPEPEEIRCSRAETLNTTRRDFRLLQGFPEPSLQPVWWNWTDVQEVANGHYLYEEENLEDGRWTGFFMQGRWTGPDENRMFLTTSVQTTPDDFPGEPCFDADSCYGELA</sequence>
<dbReference type="PANTHER" id="PTHR31497:SF0">
    <property type="entry name" value="AUTOCRINE PROLIFERATION REPRESSOR PROTEIN A"/>
    <property type="match status" value="1"/>
</dbReference>
<accession>R7TSZ8</accession>
<name>R7TSZ8_CAPTE</name>
<gene>
    <name evidence="2" type="ORF">CAPTEDRAFT_221007</name>
</gene>
<organism evidence="2">
    <name type="scientific">Capitella teleta</name>
    <name type="common">Polychaete worm</name>
    <dbReference type="NCBI Taxonomy" id="283909"/>
    <lineage>
        <taxon>Eukaryota</taxon>
        <taxon>Metazoa</taxon>
        <taxon>Spiralia</taxon>
        <taxon>Lophotrochozoa</taxon>
        <taxon>Annelida</taxon>
        <taxon>Polychaeta</taxon>
        <taxon>Sedentaria</taxon>
        <taxon>Scolecida</taxon>
        <taxon>Capitellidae</taxon>
        <taxon>Capitella</taxon>
    </lineage>
</organism>
<dbReference type="OrthoDB" id="2020799at2759"/>
<dbReference type="EnsemblMetazoa" id="CapteT221007">
    <property type="protein sequence ID" value="CapteP221007"/>
    <property type="gene ID" value="CapteG221007"/>
</dbReference>
<dbReference type="Pfam" id="PF10142">
    <property type="entry name" value="PhoPQ_related"/>
    <property type="match status" value="1"/>
</dbReference>
<reference evidence="2 4" key="2">
    <citation type="journal article" date="2013" name="Nature">
        <title>Insights into bilaterian evolution from three spiralian genomes.</title>
        <authorList>
            <person name="Simakov O."/>
            <person name="Marletaz F."/>
            <person name="Cho S.J."/>
            <person name="Edsinger-Gonzales E."/>
            <person name="Havlak P."/>
            <person name="Hellsten U."/>
            <person name="Kuo D.H."/>
            <person name="Larsson T."/>
            <person name="Lv J."/>
            <person name="Arendt D."/>
            <person name="Savage R."/>
            <person name="Osoegawa K."/>
            <person name="de Jong P."/>
            <person name="Grimwood J."/>
            <person name="Chapman J.A."/>
            <person name="Shapiro H."/>
            <person name="Aerts A."/>
            <person name="Otillar R.P."/>
            <person name="Terry A.Y."/>
            <person name="Boore J.L."/>
            <person name="Grigoriev I.V."/>
            <person name="Lindberg D.R."/>
            <person name="Seaver E.C."/>
            <person name="Weisblat D.A."/>
            <person name="Putnam N.H."/>
            <person name="Rokhsar D.S."/>
        </authorList>
    </citation>
    <scope>NUCLEOTIDE SEQUENCE</scope>
    <source>
        <strain evidence="2 4">I ESC-2004</strain>
    </source>
</reference>
<dbReference type="SUPFAM" id="SSF53474">
    <property type="entry name" value="alpha/beta-Hydrolases"/>
    <property type="match status" value="1"/>
</dbReference>
<feature type="chain" id="PRO_5008787312" description="BAAT/Acyl-CoA thioester hydrolase C-terminal domain-containing protein" evidence="1">
    <location>
        <begin position="18"/>
        <end position="498"/>
    </location>
</feature>
<feature type="signal peptide" evidence="1">
    <location>
        <begin position="1"/>
        <end position="17"/>
    </location>
</feature>
<reference evidence="3" key="3">
    <citation type="submission" date="2015-06" db="UniProtKB">
        <authorList>
            <consortium name="EnsemblMetazoa"/>
        </authorList>
    </citation>
    <scope>IDENTIFICATION</scope>
</reference>
<dbReference type="InterPro" id="IPR009199">
    <property type="entry name" value="PhoPQ-act_pathogen-rel_PqaA"/>
</dbReference>
<dbReference type="Proteomes" id="UP000014760">
    <property type="component" value="Unassembled WGS sequence"/>
</dbReference>
<evidence type="ECO:0008006" key="5">
    <source>
        <dbReference type="Google" id="ProtNLM"/>
    </source>
</evidence>
<protein>
    <recommendedName>
        <fullName evidence="5">BAAT/Acyl-CoA thioester hydrolase C-terminal domain-containing protein</fullName>
    </recommendedName>
</protein>
<evidence type="ECO:0000313" key="3">
    <source>
        <dbReference type="EnsemblMetazoa" id="CapteP221007"/>
    </source>
</evidence>
<dbReference type="Gene3D" id="3.40.50.1820">
    <property type="entry name" value="alpha/beta hydrolase"/>
    <property type="match status" value="1"/>
</dbReference>
<dbReference type="EMBL" id="AMQN01011166">
    <property type="status" value="NOT_ANNOTATED_CDS"/>
    <property type="molecule type" value="Genomic_DNA"/>
</dbReference>
<keyword evidence="4" id="KW-1185">Reference proteome</keyword>
<evidence type="ECO:0000313" key="2">
    <source>
        <dbReference type="EMBL" id="ELT96764.1"/>
    </source>
</evidence>
<dbReference type="AlphaFoldDB" id="R7TSZ8"/>
<evidence type="ECO:0000256" key="1">
    <source>
        <dbReference type="SAM" id="SignalP"/>
    </source>
</evidence>
<reference evidence="4" key="1">
    <citation type="submission" date="2012-12" db="EMBL/GenBank/DDBJ databases">
        <authorList>
            <person name="Hellsten U."/>
            <person name="Grimwood J."/>
            <person name="Chapman J.A."/>
            <person name="Shapiro H."/>
            <person name="Aerts A."/>
            <person name="Otillar R.P."/>
            <person name="Terry A.Y."/>
            <person name="Boore J.L."/>
            <person name="Simakov O."/>
            <person name="Marletaz F."/>
            <person name="Cho S.-J."/>
            <person name="Edsinger-Gonzales E."/>
            <person name="Havlak P."/>
            <person name="Kuo D.-H."/>
            <person name="Larsson T."/>
            <person name="Lv J."/>
            <person name="Arendt D."/>
            <person name="Savage R."/>
            <person name="Osoegawa K."/>
            <person name="de Jong P."/>
            <person name="Lindberg D.R."/>
            <person name="Seaver E.C."/>
            <person name="Weisblat D.A."/>
            <person name="Putnam N.H."/>
            <person name="Grigoriev I.V."/>
            <person name="Rokhsar D.S."/>
        </authorList>
    </citation>
    <scope>NUCLEOTIDE SEQUENCE</scope>
    <source>
        <strain evidence="4">I ESC-2004</strain>
    </source>
</reference>
<dbReference type="OMA" id="GWASWHA"/>
<proteinExistence type="predicted"/>